<dbReference type="PANTHER" id="PTHR30093">
    <property type="entry name" value="GENERAL SECRETION PATHWAY PROTEIN G"/>
    <property type="match status" value="1"/>
</dbReference>
<dbReference type="PROSITE" id="PS00409">
    <property type="entry name" value="PROKAR_NTER_METHYL"/>
    <property type="match status" value="1"/>
</dbReference>
<dbReference type="NCBIfam" id="TIGR04294">
    <property type="entry name" value="pre_pil_HX9DG"/>
    <property type="match status" value="1"/>
</dbReference>
<organism evidence="2 3">
    <name type="scientific">Gimesia aquarii</name>
    <dbReference type="NCBI Taxonomy" id="2527964"/>
    <lineage>
        <taxon>Bacteria</taxon>
        <taxon>Pseudomonadati</taxon>
        <taxon>Planctomycetota</taxon>
        <taxon>Planctomycetia</taxon>
        <taxon>Planctomycetales</taxon>
        <taxon>Planctomycetaceae</taxon>
        <taxon>Gimesia</taxon>
    </lineage>
</organism>
<reference evidence="2 3" key="1">
    <citation type="submission" date="2019-03" db="EMBL/GenBank/DDBJ databases">
        <title>Deep-cultivation of Planctomycetes and their phenomic and genomic characterization uncovers novel biology.</title>
        <authorList>
            <person name="Wiegand S."/>
            <person name="Jogler M."/>
            <person name="Boedeker C."/>
            <person name="Pinto D."/>
            <person name="Vollmers J."/>
            <person name="Rivas-Marin E."/>
            <person name="Kohn T."/>
            <person name="Peeters S.H."/>
            <person name="Heuer A."/>
            <person name="Rast P."/>
            <person name="Oberbeckmann S."/>
            <person name="Bunk B."/>
            <person name="Jeske O."/>
            <person name="Meyerdierks A."/>
            <person name="Storesund J.E."/>
            <person name="Kallscheuer N."/>
            <person name="Luecker S."/>
            <person name="Lage O.M."/>
            <person name="Pohl T."/>
            <person name="Merkel B.J."/>
            <person name="Hornburger P."/>
            <person name="Mueller R.-W."/>
            <person name="Bruemmer F."/>
            <person name="Labrenz M."/>
            <person name="Spormann A.M."/>
            <person name="Op den Camp H."/>
            <person name="Overmann J."/>
            <person name="Amann R."/>
            <person name="Jetten M.S.M."/>
            <person name="Mascher T."/>
            <person name="Medema M.H."/>
            <person name="Devos D.P."/>
            <person name="Kaster A.-K."/>
            <person name="Ovreas L."/>
            <person name="Rohde M."/>
            <person name="Galperin M.Y."/>
            <person name="Jogler C."/>
        </authorList>
    </citation>
    <scope>NUCLEOTIDE SEQUENCE [LARGE SCALE GENOMIC DNA]</scope>
    <source>
        <strain evidence="2 3">V144</strain>
    </source>
</reference>
<accession>A0A517VWA0</accession>
<dbReference type="Pfam" id="PF07963">
    <property type="entry name" value="N_methyl"/>
    <property type="match status" value="1"/>
</dbReference>
<dbReference type="KEGG" id="gaw:V144x_27580"/>
<dbReference type="EMBL" id="CP037920">
    <property type="protein sequence ID" value="QDT97286.1"/>
    <property type="molecule type" value="Genomic_DNA"/>
</dbReference>
<name>A0A517VWA0_9PLAN</name>
<dbReference type="SUPFAM" id="SSF54523">
    <property type="entry name" value="Pili subunits"/>
    <property type="match status" value="1"/>
</dbReference>
<dbReference type="Gene3D" id="3.30.700.10">
    <property type="entry name" value="Glycoprotein, Type 4 Pilin"/>
    <property type="match status" value="1"/>
</dbReference>
<dbReference type="AlphaFoldDB" id="A0A517VWA0"/>
<sequence>MRNQFKRGFTLIELLVVIAIIAILIALLLPAVQQAREAARRSQCKNNLKQFGLAIHNYVETHGVLPPGYVRQRGSDSNNFGNWSWGTYLLPFVDQASLYNQLNPGNVQMVDAINPNDPVHGDSGTRLLRLMQKPVVIFRCPSDVGPDVNRNVGGDREVRDAGSQNRNTAISNYVAVNRSHETNRGAGGVQGGPFYQNSKVKIRDLTDGTSNQLLLGERIWKKVATVSTNNPWAGNVFGAAGTRQAHNGGVASVMGCGKRKLNCPENNECRRGFLSTHEGGVHFLMADGAVRFISENIDHNTNPAVNSTLEYLMAIQDGNTIGDF</sequence>
<dbReference type="Proteomes" id="UP000318704">
    <property type="component" value="Chromosome"/>
</dbReference>
<dbReference type="InterPro" id="IPR012902">
    <property type="entry name" value="N_methyl_site"/>
</dbReference>
<feature type="domain" description="DUF1559" evidence="1">
    <location>
        <begin position="33"/>
        <end position="299"/>
    </location>
</feature>
<gene>
    <name evidence="2" type="ORF">V144x_27580</name>
</gene>
<proteinExistence type="predicted"/>
<evidence type="ECO:0000313" key="3">
    <source>
        <dbReference type="Proteomes" id="UP000318704"/>
    </source>
</evidence>
<dbReference type="NCBIfam" id="TIGR02532">
    <property type="entry name" value="IV_pilin_GFxxxE"/>
    <property type="match status" value="1"/>
</dbReference>
<dbReference type="PANTHER" id="PTHR30093:SF2">
    <property type="entry name" value="TYPE II SECRETION SYSTEM PROTEIN H"/>
    <property type="match status" value="1"/>
</dbReference>
<dbReference type="InterPro" id="IPR011453">
    <property type="entry name" value="DUF1559"/>
</dbReference>
<dbReference type="Pfam" id="PF07596">
    <property type="entry name" value="SBP_bac_10"/>
    <property type="match status" value="1"/>
</dbReference>
<evidence type="ECO:0000259" key="1">
    <source>
        <dbReference type="Pfam" id="PF07596"/>
    </source>
</evidence>
<dbReference type="InterPro" id="IPR027558">
    <property type="entry name" value="Pre_pil_HX9DG_C"/>
</dbReference>
<evidence type="ECO:0000313" key="2">
    <source>
        <dbReference type="EMBL" id="QDT97286.1"/>
    </source>
</evidence>
<dbReference type="RefSeq" id="WP_144985653.1">
    <property type="nucleotide sequence ID" value="NZ_CP037920.1"/>
</dbReference>
<protein>
    <submittedName>
        <fullName evidence="2">Putative major pilin subunit</fullName>
    </submittedName>
</protein>
<dbReference type="InterPro" id="IPR045584">
    <property type="entry name" value="Pilin-like"/>
</dbReference>